<dbReference type="EMBL" id="GGEC01089311">
    <property type="protein sequence ID" value="MBX69795.1"/>
    <property type="molecule type" value="Transcribed_RNA"/>
</dbReference>
<protein>
    <submittedName>
        <fullName evidence="1">Uncharacterized protein</fullName>
    </submittedName>
</protein>
<accession>A0A2P2QS81</accession>
<sequence length="40" mass="4734">MKYSNSQFHFILLEFIKSSRAKIINQELKITLTPPTPNKR</sequence>
<name>A0A2P2QS81_RHIMU</name>
<organism evidence="1">
    <name type="scientific">Rhizophora mucronata</name>
    <name type="common">Asiatic mangrove</name>
    <dbReference type="NCBI Taxonomy" id="61149"/>
    <lineage>
        <taxon>Eukaryota</taxon>
        <taxon>Viridiplantae</taxon>
        <taxon>Streptophyta</taxon>
        <taxon>Embryophyta</taxon>
        <taxon>Tracheophyta</taxon>
        <taxon>Spermatophyta</taxon>
        <taxon>Magnoliopsida</taxon>
        <taxon>eudicotyledons</taxon>
        <taxon>Gunneridae</taxon>
        <taxon>Pentapetalae</taxon>
        <taxon>rosids</taxon>
        <taxon>fabids</taxon>
        <taxon>Malpighiales</taxon>
        <taxon>Rhizophoraceae</taxon>
        <taxon>Rhizophora</taxon>
    </lineage>
</organism>
<dbReference type="AlphaFoldDB" id="A0A2P2QS81"/>
<evidence type="ECO:0000313" key="1">
    <source>
        <dbReference type="EMBL" id="MBX69795.1"/>
    </source>
</evidence>
<proteinExistence type="predicted"/>
<reference evidence="1" key="1">
    <citation type="submission" date="2018-02" db="EMBL/GenBank/DDBJ databases">
        <title>Rhizophora mucronata_Transcriptome.</title>
        <authorList>
            <person name="Meera S.P."/>
            <person name="Sreeshan A."/>
            <person name="Augustine A."/>
        </authorList>
    </citation>
    <scope>NUCLEOTIDE SEQUENCE</scope>
    <source>
        <tissue evidence="1">Leaf</tissue>
    </source>
</reference>